<proteinExistence type="predicted"/>
<reference evidence="2" key="1">
    <citation type="journal article" date="2011" name="Appl. Environ. Microbiol.">
        <title>Bacteriophages LIMElight and LIMEzero of Pantoea agglomerans, belonging to the "phiKMV-like viruses".</title>
        <authorList>
            <person name="Adriaenssens E.M."/>
            <person name="Ceyssens P.J."/>
            <person name="Dunon V."/>
            <person name="Ackermann H.W."/>
            <person name="Van Vaerenbergh J."/>
            <person name="Maes M."/>
            <person name="De Proft M."/>
            <person name="Lavigne R."/>
        </authorList>
    </citation>
    <scope>NUCLEOTIDE SEQUENCE [LARGE SCALE GENOMIC DNA]</scope>
</reference>
<evidence type="ECO:0008006" key="3">
    <source>
        <dbReference type="Google" id="ProtNLM"/>
    </source>
</evidence>
<dbReference type="InterPro" id="IPR024345">
    <property type="entry name" value="DNA_matur_Phage_T7-like"/>
</dbReference>
<dbReference type="GeneID" id="10894629"/>
<evidence type="ECO:0000313" key="1">
    <source>
        <dbReference type="EMBL" id="CBY88580.1"/>
    </source>
</evidence>
<evidence type="ECO:0000313" key="2">
    <source>
        <dbReference type="Proteomes" id="UP000008465"/>
    </source>
</evidence>
<dbReference type="Pfam" id="PF11123">
    <property type="entry name" value="DNA_Packaging_2"/>
    <property type="match status" value="1"/>
</dbReference>
<dbReference type="Proteomes" id="UP000008465">
    <property type="component" value="Segment"/>
</dbReference>
<name>F4N9V2_9CAUD</name>
<sequence length="101" mass="10805">MAKANQKLSELHVALIDYLLLRLTSCKVVVEGVEQIIPLPAAELGVMAKLLKDNGIVADKDHANDLEKLQAALNAELTGSARNDILSAAVNKIADDSGFMH</sequence>
<protein>
    <recommendedName>
        <fullName evidence="3">Terminase small subunit</fullName>
    </recommendedName>
</protein>
<keyword evidence="2" id="KW-1185">Reference proteome</keyword>
<accession>F4N9V2</accession>
<dbReference type="EMBL" id="FR751545">
    <property type="protein sequence ID" value="CBY88580.1"/>
    <property type="molecule type" value="Genomic_DNA"/>
</dbReference>
<dbReference type="KEGG" id="vg:10894629"/>
<organism evidence="1 2">
    <name type="scientific">Pantoea phage LIMEzero</name>
    <dbReference type="NCBI Taxonomy" id="943335"/>
    <lineage>
        <taxon>Viruses</taxon>
        <taxon>Duplodnaviria</taxon>
        <taxon>Heunggongvirae</taxon>
        <taxon>Uroviricota</taxon>
        <taxon>Caudoviricetes</taxon>
        <taxon>Autographivirales</taxon>
        <taxon>Autoscriptoviridae</taxon>
        <taxon>Stentvirinae</taxon>
        <taxon>Waewaevirus</taxon>
        <taxon>Waewaevirus limezero</taxon>
    </lineage>
</organism>
<dbReference type="RefSeq" id="YP_004539122.1">
    <property type="nucleotide sequence ID" value="NC_015585.1"/>
</dbReference>